<dbReference type="GO" id="GO:0042450">
    <property type="term" value="P:L-arginine biosynthetic process via ornithine"/>
    <property type="evidence" value="ECO:0007669"/>
    <property type="project" value="InterPro"/>
</dbReference>
<evidence type="ECO:0000259" key="2">
    <source>
        <dbReference type="Pfam" id="PF00206"/>
    </source>
</evidence>
<evidence type="ECO:0000313" key="5">
    <source>
        <dbReference type="Proteomes" id="UP001474421"/>
    </source>
</evidence>
<dbReference type="Pfam" id="PF00206">
    <property type="entry name" value="Lyase_1"/>
    <property type="match status" value="1"/>
</dbReference>
<dbReference type="CDD" id="cd01359">
    <property type="entry name" value="Argininosuccinate_lyase"/>
    <property type="match status" value="1"/>
</dbReference>
<organism evidence="4 5">
    <name type="scientific">Crotalus adamanteus</name>
    <name type="common">Eastern diamondback rattlesnake</name>
    <dbReference type="NCBI Taxonomy" id="8729"/>
    <lineage>
        <taxon>Eukaryota</taxon>
        <taxon>Metazoa</taxon>
        <taxon>Chordata</taxon>
        <taxon>Craniata</taxon>
        <taxon>Vertebrata</taxon>
        <taxon>Euteleostomi</taxon>
        <taxon>Lepidosauria</taxon>
        <taxon>Squamata</taxon>
        <taxon>Bifurcata</taxon>
        <taxon>Unidentata</taxon>
        <taxon>Episquamata</taxon>
        <taxon>Toxicofera</taxon>
        <taxon>Serpentes</taxon>
        <taxon>Colubroidea</taxon>
        <taxon>Viperidae</taxon>
        <taxon>Crotalinae</taxon>
        <taxon>Crotalus</taxon>
    </lineage>
</organism>
<comment type="similarity">
    <text evidence="1">Belongs to the lyase 1 family. Argininosuccinate lyase subfamily.</text>
</comment>
<dbReference type="PRINTS" id="PR00149">
    <property type="entry name" value="FUMRATELYASE"/>
</dbReference>
<dbReference type="FunFam" id="1.10.275.10:FF:000002">
    <property type="entry name" value="Argininosuccinate lyase"/>
    <property type="match status" value="1"/>
</dbReference>
<dbReference type="GO" id="GO:0004056">
    <property type="term" value="F:argininosuccinate lyase activity"/>
    <property type="evidence" value="ECO:0007669"/>
    <property type="project" value="InterPro"/>
</dbReference>
<keyword evidence="4" id="KW-0456">Lyase</keyword>
<dbReference type="NCBIfam" id="TIGR00838">
    <property type="entry name" value="argH"/>
    <property type="match status" value="1"/>
</dbReference>
<dbReference type="Gene3D" id="1.20.200.10">
    <property type="entry name" value="Fumarase/aspartase (Central domain)"/>
    <property type="match status" value="1"/>
</dbReference>
<dbReference type="PROSITE" id="PS00163">
    <property type="entry name" value="FUMARATE_LYASES"/>
    <property type="match status" value="1"/>
</dbReference>
<dbReference type="FunFam" id="1.20.200.10:FF:000015">
    <property type="entry name" value="argininosuccinate lyase isoform X2"/>
    <property type="match status" value="1"/>
</dbReference>
<dbReference type="PANTHER" id="PTHR43814">
    <property type="entry name" value="ARGININOSUCCINATE LYASE"/>
    <property type="match status" value="1"/>
</dbReference>
<dbReference type="EMBL" id="JAOTOJ010000001">
    <property type="protein sequence ID" value="KAK9412389.1"/>
    <property type="molecule type" value="Genomic_DNA"/>
</dbReference>
<name>A0AAW1CCU7_CROAD</name>
<evidence type="ECO:0000259" key="3">
    <source>
        <dbReference type="Pfam" id="PF14698"/>
    </source>
</evidence>
<dbReference type="InterPro" id="IPR029419">
    <property type="entry name" value="Arg_succ_lyase_C"/>
</dbReference>
<dbReference type="InterPro" id="IPR020557">
    <property type="entry name" value="Fumarate_lyase_CS"/>
</dbReference>
<dbReference type="InterPro" id="IPR022761">
    <property type="entry name" value="Fumarate_lyase_N"/>
</dbReference>
<dbReference type="Pfam" id="PF14698">
    <property type="entry name" value="ASL_C2"/>
    <property type="match status" value="1"/>
</dbReference>
<feature type="domain" description="Fumarate lyase N-terminal" evidence="2">
    <location>
        <begin position="104"/>
        <end position="398"/>
    </location>
</feature>
<dbReference type="SUPFAM" id="SSF48557">
    <property type="entry name" value="L-aspartase-like"/>
    <property type="match status" value="1"/>
</dbReference>
<proteinExistence type="inferred from homology"/>
<dbReference type="Proteomes" id="UP001474421">
    <property type="component" value="Unassembled WGS sequence"/>
</dbReference>
<evidence type="ECO:0000256" key="1">
    <source>
        <dbReference type="ARBA" id="ARBA00010755"/>
    </source>
</evidence>
<comment type="caution">
    <text evidence="4">The sequence shown here is derived from an EMBL/GenBank/DDBJ whole genome shotgun (WGS) entry which is preliminary data.</text>
</comment>
<gene>
    <name evidence="4" type="ORF">NXF25_003564</name>
</gene>
<dbReference type="InterPro" id="IPR009049">
    <property type="entry name" value="Argininosuccinate_lyase"/>
</dbReference>
<dbReference type="InterPro" id="IPR008948">
    <property type="entry name" value="L-Aspartase-like"/>
</dbReference>
<keyword evidence="5" id="KW-1185">Reference proteome</keyword>
<reference evidence="4 5" key="1">
    <citation type="journal article" date="2024" name="Proc. Natl. Acad. Sci. U.S.A.">
        <title>The genetic regulatory architecture and epigenomic basis for age-related changes in rattlesnake venom.</title>
        <authorList>
            <person name="Hogan M.P."/>
            <person name="Holding M.L."/>
            <person name="Nystrom G.S."/>
            <person name="Colston T.J."/>
            <person name="Bartlett D.A."/>
            <person name="Mason A.J."/>
            <person name="Ellsworth S.A."/>
            <person name="Rautsaw R.M."/>
            <person name="Lawrence K.C."/>
            <person name="Strickland J.L."/>
            <person name="He B."/>
            <person name="Fraser P."/>
            <person name="Margres M.J."/>
            <person name="Gilbert D.M."/>
            <person name="Gibbs H.L."/>
            <person name="Parkinson C.L."/>
            <person name="Rokyta D.R."/>
        </authorList>
    </citation>
    <scope>NUCLEOTIDE SEQUENCE [LARGE SCALE GENOMIC DNA]</scope>
    <source>
        <strain evidence="4">DRR0105</strain>
    </source>
</reference>
<dbReference type="InterPro" id="IPR024083">
    <property type="entry name" value="Fumarase/histidase_N"/>
</dbReference>
<dbReference type="Gene3D" id="1.10.40.30">
    <property type="entry name" value="Fumarase/aspartase (C-terminal domain)"/>
    <property type="match status" value="1"/>
</dbReference>
<dbReference type="GO" id="GO:0005212">
    <property type="term" value="F:structural constituent of eye lens"/>
    <property type="evidence" value="ECO:0007669"/>
    <property type="project" value="UniProtKB-ARBA"/>
</dbReference>
<accession>A0AAW1CCU7</accession>
<dbReference type="FunFam" id="1.20.200.10:FF:000002">
    <property type="entry name" value="Argininosuccinate lyase"/>
    <property type="match status" value="1"/>
</dbReference>
<dbReference type="PRINTS" id="PR00145">
    <property type="entry name" value="ARGSUCLYASE"/>
</dbReference>
<protein>
    <submittedName>
        <fullName evidence="4">Argininosuccinate lyase</fullName>
    </submittedName>
</protein>
<dbReference type="AlphaFoldDB" id="A0AAW1CCU7"/>
<sequence length="557" mass="62683">MGKIRKIIGGPLWVIKPRLRGGVGGGKKGRWAGHPSWKQTPPWEAWPVGSDPLKRRPFRGWIYRSSDSWWLHTREVLHVLRKKKQKENSQSSIMAAESDKLYGGRIVGSIDPIMEQFNASIEIDKRLSEFDICGSMAYAKALEKAGILSKIEMEKIISGLEKISDECSKGSLIISRTDEDIHTTVERRLKELIGDVAGKLHTGRSRNDQIVTDLRLFMKSSMTMLSVHLQQLIRTLIERASTEMEVIFPGYTHLQKAQPIRWSHYLLSFAVALTRDHERLFEAKKRINVLPLGSGALAGNPFGLDRELLRRELDFATISINSMDAVSDRDFVVEFLYIASMIMVHLSRLSEDLILYTTKEFGFITLSDAYCTGSSLMPQKRNPDSLELIRSKAGRVIGRATGLLVILKGLPSTYNKDLQEDKEAVIDVMDTLSTVLKVTTGVISTLQINRDAMERALTPEMLSTDLAYYLVRKGVPFRQAHTVVGKAVRLAETKGVTLNHLSMDDLKGIHPMMGSDISQIFNHQHSVEQYTSPGGTSRSCVSAQIEYLKEMLKRQKD</sequence>
<dbReference type="HAMAP" id="MF_00006">
    <property type="entry name" value="Arg_succ_lyase"/>
    <property type="match status" value="1"/>
</dbReference>
<dbReference type="InterPro" id="IPR000362">
    <property type="entry name" value="Fumarate_lyase_fam"/>
</dbReference>
<dbReference type="PANTHER" id="PTHR43814:SF1">
    <property type="entry name" value="ARGININOSUCCINATE LYASE"/>
    <property type="match status" value="1"/>
</dbReference>
<evidence type="ECO:0000313" key="4">
    <source>
        <dbReference type="EMBL" id="KAK9412389.1"/>
    </source>
</evidence>
<dbReference type="GO" id="GO:0005829">
    <property type="term" value="C:cytosol"/>
    <property type="evidence" value="ECO:0007669"/>
    <property type="project" value="TreeGrafter"/>
</dbReference>
<feature type="domain" description="Argininosuccinate lyase C-terminal" evidence="3">
    <location>
        <begin position="461"/>
        <end position="528"/>
    </location>
</feature>
<dbReference type="Gene3D" id="1.10.275.10">
    <property type="entry name" value="Fumarase/aspartase (N-terminal domain)"/>
    <property type="match status" value="1"/>
</dbReference>
<dbReference type="FunFam" id="1.10.40.30:FF:000001">
    <property type="entry name" value="Argininosuccinate lyase"/>
    <property type="match status" value="1"/>
</dbReference>